<dbReference type="AlphaFoldDB" id="A0AAF1KN32"/>
<dbReference type="Pfam" id="PF11324">
    <property type="entry name" value="DUF3126"/>
    <property type="match status" value="1"/>
</dbReference>
<protein>
    <submittedName>
        <fullName evidence="1">DUF3126 family protein</fullName>
    </submittedName>
</protein>
<evidence type="ECO:0000313" key="2">
    <source>
        <dbReference type="Proteomes" id="UP001196068"/>
    </source>
</evidence>
<evidence type="ECO:0000313" key="1">
    <source>
        <dbReference type="EMBL" id="MBR0656159.1"/>
    </source>
</evidence>
<sequence>MSPEEIAKLQAYLQKLFGNKEIGLIAPKRKGESVELRVADEFIGTVHRDDEEGEVSFAVQFVVLAEDIE</sequence>
<dbReference type="InterPro" id="IPR021473">
    <property type="entry name" value="DUF3126"/>
</dbReference>
<keyword evidence="2" id="KW-1185">Reference proteome</keyword>
<dbReference type="RefSeq" id="WP_211875002.1">
    <property type="nucleotide sequence ID" value="NZ_JAAEDH010000015.1"/>
</dbReference>
<name>A0AAF1KN32_9PROT</name>
<organism evidence="1 2">
    <name type="scientific">Plastoroseomonas arctica</name>
    <dbReference type="NCBI Taxonomy" id="1509237"/>
    <lineage>
        <taxon>Bacteria</taxon>
        <taxon>Pseudomonadati</taxon>
        <taxon>Pseudomonadota</taxon>
        <taxon>Alphaproteobacteria</taxon>
        <taxon>Acetobacterales</taxon>
        <taxon>Acetobacteraceae</taxon>
        <taxon>Plastoroseomonas</taxon>
    </lineage>
</organism>
<reference evidence="1" key="1">
    <citation type="submission" date="2020-01" db="EMBL/GenBank/DDBJ databases">
        <authorList>
            <person name="Rat A."/>
        </authorList>
    </citation>
    <scope>NUCLEOTIDE SEQUENCE</scope>
    <source>
        <strain evidence="1">LMG 28251</strain>
    </source>
</reference>
<reference evidence="1" key="2">
    <citation type="journal article" date="2021" name="Syst. Appl. Microbiol.">
        <title>Roseomonas hellenica sp. nov., isolated from roots of wild-growing Alkanna tinctoria.</title>
        <authorList>
            <person name="Rat A."/>
            <person name="Naranjo H.D."/>
            <person name="Lebbe L."/>
            <person name="Cnockaert M."/>
            <person name="Krigas N."/>
            <person name="Grigoriadou K."/>
            <person name="Maloupa E."/>
            <person name="Willems A."/>
        </authorList>
    </citation>
    <scope>NUCLEOTIDE SEQUENCE</scope>
    <source>
        <strain evidence="1">LMG 28251</strain>
    </source>
</reference>
<comment type="caution">
    <text evidence="1">The sequence shown here is derived from an EMBL/GenBank/DDBJ whole genome shotgun (WGS) entry which is preliminary data.</text>
</comment>
<gene>
    <name evidence="1" type="ORF">GXW79_13840</name>
</gene>
<proteinExistence type="predicted"/>
<dbReference type="EMBL" id="JAAEDH010000015">
    <property type="protein sequence ID" value="MBR0656159.1"/>
    <property type="molecule type" value="Genomic_DNA"/>
</dbReference>
<dbReference type="Proteomes" id="UP001196068">
    <property type="component" value="Unassembled WGS sequence"/>
</dbReference>
<accession>A0AAF1KN32</accession>